<evidence type="ECO:0000313" key="2">
    <source>
        <dbReference type="EMBL" id="CAD8946775.1"/>
    </source>
</evidence>
<sequence>MRSTSRRRARWGCLEWILGRKGRRRDETEGGVALVVVDGSIGHRSGMERRGRIQGMWLRGAVWLLLMMVQGSHCRIFSVDCEGGSNHGGCGWPKEPCGTIAHAIGRAQHGDVIKISPGVCKGLGNTELGLYGKAIAIEGRGDGEAIVDCKGEGRAFVVSEFEGADTIIRGITIQGCHADYGGGMFIDNASPTVQDVFFKNNRADVAGGGLYWKVSGPHLKGLRHEGNRAIYGADAASDLHRIGVVEGYPIDDFRSGDQLWPVVRASLLDAYDSIIVTDSATVLTLRGHVRADGAVDAVVKGNDIAQVNNGVAVFKGARLIGKPGSTVRFVVADEERELESPPQTVRVRLCQSGEVQQGEECTPCEAGSFSSVVVSPCQPCPMGSVCYGGAQISALPGYYILSKNPLRVSRCPKPDRCLGGEYSSCDVGFTGPLCESCESGNYCLGACGEGICFALWALLGVAPCVALSLSFAYYRSYRHEEEAFVRSLVASSRKR</sequence>
<dbReference type="AlphaFoldDB" id="A0A7S1DH03"/>
<reference evidence="2" key="1">
    <citation type="submission" date="2021-01" db="EMBL/GenBank/DDBJ databases">
        <authorList>
            <person name="Corre E."/>
            <person name="Pelletier E."/>
            <person name="Niang G."/>
            <person name="Scheremetjew M."/>
            <person name="Finn R."/>
            <person name="Kale V."/>
            <person name="Holt S."/>
            <person name="Cochrane G."/>
            <person name="Meng A."/>
            <person name="Brown T."/>
            <person name="Cohen L."/>
        </authorList>
    </citation>
    <scope>NUCLEOTIDE SEQUENCE</scope>
    <source>
        <strain evidence="2">CCMP644</strain>
    </source>
</reference>
<protein>
    <recommendedName>
        <fullName evidence="3">Right handed beta helix domain-containing protein</fullName>
    </recommendedName>
</protein>
<evidence type="ECO:0000256" key="1">
    <source>
        <dbReference type="SAM" id="Phobius"/>
    </source>
</evidence>
<dbReference type="PANTHER" id="PTHR11319:SF35">
    <property type="entry name" value="OUTER MEMBRANE PROTEIN PMPC-RELATED"/>
    <property type="match status" value="1"/>
</dbReference>
<keyword evidence="1" id="KW-1133">Transmembrane helix</keyword>
<dbReference type="Gene3D" id="2.160.20.10">
    <property type="entry name" value="Single-stranded right-handed beta-helix, Pectin lyase-like"/>
    <property type="match status" value="1"/>
</dbReference>
<gene>
    <name evidence="2" type="ORF">HAND00432_LOCUS1293</name>
</gene>
<dbReference type="InterPro" id="IPR011050">
    <property type="entry name" value="Pectin_lyase_fold/virulence"/>
</dbReference>
<dbReference type="SUPFAM" id="SSF51126">
    <property type="entry name" value="Pectin lyase-like"/>
    <property type="match status" value="1"/>
</dbReference>
<proteinExistence type="predicted"/>
<feature type="transmembrane region" description="Helical" evidence="1">
    <location>
        <begin position="453"/>
        <end position="474"/>
    </location>
</feature>
<dbReference type="EMBL" id="HBFX01002147">
    <property type="protein sequence ID" value="CAD8946775.1"/>
    <property type="molecule type" value="Transcribed_RNA"/>
</dbReference>
<dbReference type="PANTHER" id="PTHR11319">
    <property type="entry name" value="G PROTEIN-COUPLED RECEPTOR-RELATED"/>
    <property type="match status" value="1"/>
</dbReference>
<keyword evidence="1" id="KW-0812">Transmembrane</keyword>
<keyword evidence="1" id="KW-0472">Membrane</keyword>
<name>A0A7S1DH03_HEMAN</name>
<dbReference type="InterPro" id="IPR012334">
    <property type="entry name" value="Pectin_lyas_fold"/>
</dbReference>
<evidence type="ECO:0008006" key="3">
    <source>
        <dbReference type="Google" id="ProtNLM"/>
    </source>
</evidence>
<accession>A0A7S1DH03</accession>
<organism evidence="2">
    <name type="scientific">Hemiselmis andersenii</name>
    <name type="common">Cryptophyte alga</name>
    <dbReference type="NCBI Taxonomy" id="464988"/>
    <lineage>
        <taxon>Eukaryota</taxon>
        <taxon>Cryptophyceae</taxon>
        <taxon>Cryptomonadales</taxon>
        <taxon>Hemiselmidaceae</taxon>
        <taxon>Hemiselmis</taxon>
    </lineage>
</organism>